<evidence type="ECO:0000313" key="2">
    <source>
        <dbReference type="EMBL" id="KAG2447353.1"/>
    </source>
</evidence>
<feature type="compositionally biased region" description="Low complexity" evidence="1">
    <location>
        <begin position="827"/>
        <end position="838"/>
    </location>
</feature>
<reference evidence="2" key="1">
    <citation type="journal article" date="2020" name="bioRxiv">
        <title>Comparative genomics of Chlamydomonas.</title>
        <authorList>
            <person name="Craig R.J."/>
            <person name="Hasan A.R."/>
            <person name="Ness R.W."/>
            <person name="Keightley P.D."/>
        </authorList>
    </citation>
    <scope>NUCLEOTIDE SEQUENCE</scope>
    <source>
        <strain evidence="2">CCAP 11/173</strain>
    </source>
</reference>
<feature type="compositionally biased region" description="Polar residues" evidence="1">
    <location>
        <begin position="439"/>
        <end position="457"/>
    </location>
</feature>
<feature type="compositionally biased region" description="Polar residues" evidence="1">
    <location>
        <begin position="839"/>
        <end position="851"/>
    </location>
</feature>
<feature type="region of interest" description="Disordered" evidence="1">
    <location>
        <begin position="154"/>
        <end position="186"/>
    </location>
</feature>
<feature type="region of interest" description="Disordered" evidence="1">
    <location>
        <begin position="719"/>
        <end position="744"/>
    </location>
</feature>
<dbReference type="AlphaFoldDB" id="A0A836B4Q3"/>
<feature type="region of interest" description="Disordered" evidence="1">
    <location>
        <begin position="803"/>
        <end position="858"/>
    </location>
</feature>
<sequence>MPQDTDAAPAATATPAAAAAAAIGSTPLSSGEDGVDLALPERPMLTTVDAFRGMLPERYKMPARNAMSACARAITVNLKASSLAPTRRGRYRIRMLQNLPSDTVAAAALGLPSAKCAPGLGGNDLCHSQPAEQCPSCTLAATAGAPAACAAPVEAGPGGRAPADAGSGSLPATGSGATTQASRSAALRMALEEVSDAGPGMQHAAHRSRTAASSPAPAPAAAVAGVAAGVEALAAMAGMGLCEMAPGAVTAELTSAIIAQQHALQEQQYQQAMSGTRSGHRSGSCTLAPDYQQGADDEPAVCHEVLAMCGRDAVTQEPVLIIAQYDVTTQLLAQLTGRTSPVRKVPFKFSALSTEPLNTNAPPSMRGSVNGVRVAGAPLGAGPAAAGAPAAADAASGVVPSLIPADEHTGFVPMGNRSYAESVSLTSVAQLSASGNQALVHSAQGSHASHAPTSSRSQRMRITRAPVSAVAEVEAAAGSTGGRIAAPDSATALQEAAAMLMDVLPDRALPQLNGTVSIAVPAAQQAAGGARVLQPGQPVSPPPPPQKQQQQQQQAAPAFSLALAGGGAVGVASGAVTRGPTTERLLANAAAEELLPEVLGEEHVVYAPNRSRRVVAPPGGLPGGTQAGGALADAGPMGGNRTAAWGSLMDPQCVPSARARRGRRLFGYAAGRDGAFDVLNQLEGDDSPLAMLHTDVPAPAYVADVDSSRPQMLYATAPPRLGQRQHGVSAASTPQGTTGAGESSATLQLSITAGGLCVGLVPTPVSSMHGAAAEPVTMTPAAVDSPAVAAAAALAASAVAGANGGRESPRFAGGHAAGAPLPPVEEATTTGTGTASSSNTRDQQLSTQQASGGIAEAPVENTAGTDVVGWPESSVASGASHGAGMALLRLMAPLHAHGFADAPPPRSRS</sequence>
<proteinExistence type="predicted"/>
<organism evidence="2 3">
    <name type="scientific">Chlamydomonas schloesseri</name>
    <dbReference type="NCBI Taxonomy" id="2026947"/>
    <lineage>
        <taxon>Eukaryota</taxon>
        <taxon>Viridiplantae</taxon>
        <taxon>Chlorophyta</taxon>
        <taxon>core chlorophytes</taxon>
        <taxon>Chlorophyceae</taxon>
        <taxon>CS clade</taxon>
        <taxon>Chlamydomonadales</taxon>
        <taxon>Chlamydomonadaceae</taxon>
        <taxon>Chlamydomonas</taxon>
    </lineage>
</organism>
<protein>
    <submittedName>
        <fullName evidence="2">Uncharacterized protein</fullName>
    </submittedName>
</protein>
<keyword evidence="3" id="KW-1185">Reference proteome</keyword>
<dbReference type="OrthoDB" id="10641515at2759"/>
<dbReference type="Proteomes" id="UP000613740">
    <property type="component" value="Unassembled WGS sequence"/>
</dbReference>
<comment type="caution">
    <text evidence="2">The sequence shown here is derived from an EMBL/GenBank/DDBJ whole genome shotgun (WGS) entry which is preliminary data.</text>
</comment>
<name>A0A836B4Q3_9CHLO</name>
<feature type="compositionally biased region" description="Low complexity" evidence="1">
    <location>
        <begin position="154"/>
        <end position="169"/>
    </location>
</feature>
<gene>
    <name evidence="2" type="ORF">HYH02_007682</name>
</gene>
<feature type="region of interest" description="Disordered" evidence="1">
    <location>
        <begin position="529"/>
        <end position="558"/>
    </location>
</feature>
<accession>A0A836B4Q3</accession>
<dbReference type="EMBL" id="JAEHOD010000022">
    <property type="protein sequence ID" value="KAG2447353.1"/>
    <property type="molecule type" value="Genomic_DNA"/>
</dbReference>
<feature type="compositionally biased region" description="Low complexity" evidence="1">
    <location>
        <begin position="547"/>
        <end position="558"/>
    </location>
</feature>
<feature type="compositionally biased region" description="Polar residues" evidence="1">
    <location>
        <begin position="170"/>
        <end position="183"/>
    </location>
</feature>
<feature type="region of interest" description="Disordered" evidence="1">
    <location>
        <begin position="439"/>
        <end position="461"/>
    </location>
</feature>
<evidence type="ECO:0000313" key="3">
    <source>
        <dbReference type="Proteomes" id="UP000613740"/>
    </source>
</evidence>
<feature type="compositionally biased region" description="Polar residues" evidence="1">
    <location>
        <begin position="730"/>
        <end position="744"/>
    </location>
</feature>
<evidence type="ECO:0000256" key="1">
    <source>
        <dbReference type="SAM" id="MobiDB-lite"/>
    </source>
</evidence>